<dbReference type="InterPro" id="IPR027291">
    <property type="entry name" value="Glyco_hydro_38_N_sf"/>
</dbReference>
<dbReference type="Pfam" id="PF09261">
    <property type="entry name" value="Alpha-mann_mid"/>
    <property type="match status" value="1"/>
</dbReference>
<keyword evidence="5" id="KW-0378">Hydrolase</keyword>
<comment type="catalytic activity">
    <reaction evidence="1">
        <text>Hydrolysis of terminal, non-reducing alpha-D-mannose residues in alpha-D-mannosides.</text>
        <dbReference type="EC" id="3.2.1.24"/>
    </reaction>
</comment>
<dbReference type="PANTHER" id="PTHR46017:SF1">
    <property type="entry name" value="ALPHA-MANNOSIDASE 2C1"/>
    <property type="match status" value="1"/>
</dbReference>
<evidence type="ECO:0000256" key="5">
    <source>
        <dbReference type="ARBA" id="ARBA00022801"/>
    </source>
</evidence>
<dbReference type="GO" id="GO:0004559">
    <property type="term" value="F:alpha-mannosidase activity"/>
    <property type="evidence" value="ECO:0007669"/>
    <property type="project" value="UniProtKB-EC"/>
</dbReference>
<evidence type="ECO:0000313" key="8">
    <source>
        <dbReference type="EMBL" id="KYQ88724.1"/>
    </source>
</evidence>
<dbReference type="Pfam" id="PF07748">
    <property type="entry name" value="Glyco_hydro_38C"/>
    <property type="match status" value="1"/>
</dbReference>
<dbReference type="GO" id="GO:0009313">
    <property type="term" value="P:oligosaccharide catabolic process"/>
    <property type="evidence" value="ECO:0007669"/>
    <property type="project" value="TreeGrafter"/>
</dbReference>
<feature type="domain" description="Glycoside hydrolase family 38 central" evidence="7">
    <location>
        <begin position="838"/>
        <end position="919"/>
    </location>
</feature>
<dbReference type="SMART" id="SM00872">
    <property type="entry name" value="Alpha-mann_mid"/>
    <property type="match status" value="1"/>
</dbReference>
<dbReference type="InterPro" id="IPR041147">
    <property type="entry name" value="GH38_C"/>
</dbReference>
<keyword evidence="6" id="KW-0326">Glycosidase</keyword>
<dbReference type="Gene3D" id="1.20.1270.50">
    <property type="entry name" value="Glycoside hydrolase family 38, central domain"/>
    <property type="match status" value="1"/>
</dbReference>
<dbReference type="Gene3D" id="3.20.110.10">
    <property type="entry name" value="Glycoside hydrolase 38, N terminal domain"/>
    <property type="match status" value="1"/>
</dbReference>
<dbReference type="Proteomes" id="UP000076078">
    <property type="component" value="Unassembled WGS sequence"/>
</dbReference>
<dbReference type="GO" id="GO:0006013">
    <property type="term" value="P:mannose metabolic process"/>
    <property type="evidence" value="ECO:0007669"/>
    <property type="project" value="InterPro"/>
</dbReference>
<dbReference type="Pfam" id="PF17677">
    <property type="entry name" value="Glyco_hydro38C2"/>
    <property type="match status" value="1"/>
</dbReference>
<evidence type="ECO:0000313" key="9">
    <source>
        <dbReference type="Proteomes" id="UP000076078"/>
    </source>
</evidence>
<dbReference type="FunFam" id="3.20.110.10:FF:000002">
    <property type="entry name" value="alpha-mannosidase 2C1 isoform X1"/>
    <property type="match status" value="1"/>
</dbReference>
<sequence>MIRLQSLLCAQMHQNYASKVLFQPVSLVINGNKYLSSLSSGNIDANDVAKRSLENMKIIIKKDTNSTNNKSSILNAKDWVHELHLNGTGYLTLSKKDEQLQHKSNTTTVAADSNKKNIELVLVTSSSNGSDRHQTFIYETLDTNMSKSFDEYPTILDTNTSLQNPQCTKTSPLRWRNFALGDIKLRIKEAVEAMRDFALKHNNQINLPESDKNTYLNALSEAEKFIEMDVMVTSKKDKERLFNYLQLPSEYTSSAQARVALQILNAAMSAWIFNYPMMKQNPSISQQNDKVNQEFLKLSKELYEAILDSVLISSIMSINKPVVFKHKKVTTERIEKYISDTYFTDANIYGKIYPLINKDAVSLKVTTEKTDRLSYNDAMKLSFRDCKVGEVFGPSWVTYWFKVHIEVPKEWKGKIVHFLWNSSSEAMIFKDGIPVQGLTGGTWVDKRIEYKLFDKVADGGELVNFEIEMACNGMFGVGKDGLINPCDETKTFKLERAEIAVFDEKAYKVYTYLTMLYDIAKNFPEDSVKASQAIWCANEMINHLNVQNSQTFDVVIEIAKKFFSLKNGDSQTVVTATGHCHIDVSWLWFYAETKRKAARSFATQVLYMDYYPEYKFTQSQAQLYQWTKELYPELYQKIKEKVVKGQWFPVGGTWVEMDGNLPSGESFIRQFLMGQRFFKKEFGEYSKVFFLPDTFGYSAQLPQVINHMGIRNFMTQKLSWNNINKFPHNTFIWEGIDGSQVLTHFPPANTYNSQADVKELVESATNNKDIERCNHSLMLYGNGDGGGGPTIPMLDRLHMLKDTDGIPKVKFSSVDEFFDTIEGCRENLLTWIGELYFELHRGTYTSQAATKKGNRYCERELHSLEMIMSLCDHYLGTSLYRDHRNSLQELWELVLLNQFHDVLPGSSIGLVYKDCYEHHQKVLQTTKKLIDKTLEVLVSHISPSSSTGSNTYVLLFNSNDFEITRTLEMPVQTKTLQKSYHGQSLQTVTIQPNSVKLVNLTTMEATKPQVPVTLKESELDLFIQNQYIKLTMDKTNGKIRSLVLVNGDRELIKHGEYANEFVLYEDIPLFWDAWDVEIYTQEKPIQKPKSTHVPKVLESGPLRVVLQCQFQTDENCVITQLITVNHYSSRIDFETTVHWKESRKILRVEFPTNIRSPNANYEIQFGHIERPTHFNSSWDVAKFEVCGHRWADLSEYGAGLSLLNDCKYGYSIHNGLMKLSLLRAPKAPDAECDMGTHNFTYSLYPHDGRLQDTGVIAQGYQVNSDFYQSSCFHSDNANLEHKQIPSDKAFITTDKNSVIVETVKLAEDNNDLIVRVYESYGGHAKFHFVSNQSIDHFTEIKECNGLEEPLSTHSTVEKLTLSNEFSLTPFQIKTFRFIR</sequence>
<protein>
    <recommendedName>
        <fullName evidence="3">alpha-mannosidase</fullName>
        <ecNumber evidence="3">3.2.1.24</ecNumber>
    </recommendedName>
</protein>
<dbReference type="FunCoup" id="A0A151Z4K0">
    <property type="interactions" value="78"/>
</dbReference>
<dbReference type="EMBL" id="LODT01000048">
    <property type="protein sequence ID" value="KYQ88724.1"/>
    <property type="molecule type" value="Genomic_DNA"/>
</dbReference>
<dbReference type="SUPFAM" id="SSF88688">
    <property type="entry name" value="Families 57/38 glycoside transferase middle domain"/>
    <property type="match status" value="1"/>
</dbReference>
<evidence type="ECO:0000256" key="4">
    <source>
        <dbReference type="ARBA" id="ARBA00022723"/>
    </source>
</evidence>
<dbReference type="STRING" id="361077.A0A151Z4K0"/>
<name>A0A151Z4K0_TIELA</name>
<dbReference type="EC" id="3.2.1.24" evidence="3"/>
<dbReference type="InParanoid" id="A0A151Z4K0"/>
<evidence type="ECO:0000259" key="7">
    <source>
        <dbReference type="SMART" id="SM00872"/>
    </source>
</evidence>
<dbReference type="Gene3D" id="2.70.98.30">
    <property type="entry name" value="Golgi alpha-mannosidase II, domain 4"/>
    <property type="match status" value="1"/>
</dbReference>
<evidence type="ECO:0000256" key="1">
    <source>
        <dbReference type="ARBA" id="ARBA00000365"/>
    </source>
</evidence>
<dbReference type="InterPro" id="IPR000602">
    <property type="entry name" value="Glyco_hydro_38_N"/>
</dbReference>
<evidence type="ECO:0000256" key="3">
    <source>
        <dbReference type="ARBA" id="ARBA00012752"/>
    </source>
</evidence>
<dbReference type="SUPFAM" id="SSF88713">
    <property type="entry name" value="Glycoside hydrolase/deacetylase"/>
    <property type="match status" value="1"/>
</dbReference>
<reference evidence="8 9" key="1">
    <citation type="submission" date="2015-12" db="EMBL/GenBank/DDBJ databases">
        <title>Dictyostelia acquired genes for synthesis and detection of signals that induce cell-type specialization by lateral gene transfer from prokaryotes.</title>
        <authorList>
            <person name="Gloeckner G."/>
            <person name="Schaap P."/>
        </authorList>
    </citation>
    <scope>NUCLEOTIDE SEQUENCE [LARGE SCALE GENOMIC DNA]</scope>
    <source>
        <strain evidence="8 9">TK</strain>
    </source>
</reference>
<dbReference type="Pfam" id="PF22907">
    <property type="entry name" value="Ams1-like_1st"/>
    <property type="match status" value="1"/>
</dbReference>
<evidence type="ECO:0000256" key="6">
    <source>
        <dbReference type="ARBA" id="ARBA00023295"/>
    </source>
</evidence>
<dbReference type="InterPro" id="IPR011013">
    <property type="entry name" value="Gal_mutarotase_sf_dom"/>
</dbReference>
<keyword evidence="9" id="KW-1185">Reference proteome</keyword>
<dbReference type="InterPro" id="IPR011682">
    <property type="entry name" value="Glyco_hydro_38_C"/>
</dbReference>
<dbReference type="GO" id="GO:0046872">
    <property type="term" value="F:metal ion binding"/>
    <property type="evidence" value="ECO:0007669"/>
    <property type="project" value="UniProtKB-KW"/>
</dbReference>
<dbReference type="InterPro" id="IPR028995">
    <property type="entry name" value="Glyco_hydro_57/38_cen_sf"/>
</dbReference>
<dbReference type="InterPro" id="IPR011330">
    <property type="entry name" value="Glyco_hydro/deAcase_b/a-brl"/>
</dbReference>
<dbReference type="OMA" id="GQYWDAW"/>
<proteinExistence type="inferred from homology"/>
<dbReference type="Pfam" id="PF01074">
    <property type="entry name" value="Glyco_hydro_38N"/>
    <property type="match status" value="1"/>
</dbReference>
<comment type="similarity">
    <text evidence="2">Belongs to the glycosyl hydrolase 38 family.</text>
</comment>
<dbReference type="InterPro" id="IPR015341">
    <property type="entry name" value="Glyco_hydro_38_cen"/>
</dbReference>
<accession>A0A151Z4K0</accession>
<dbReference type="InterPro" id="IPR037094">
    <property type="entry name" value="Glyco_hydro_38_cen_sf"/>
</dbReference>
<dbReference type="PANTHER" id="PTHR46017">
    <property type="entry name" value="ALPHA-MANNOSIDASE 2C1"/>
    <property type="match status" value="1"/>
</dbReference>
<gene>
    <name evidence="8" type="ORF">DLAC_10747</name>
</gene>
<organism evidence="8 9">
    <name type="scientific">Tieghemostelium lacteum</name>
    <name type="common">Slime mold</name>
    <name type="synonym">Dictyostelium lacteum</name>
    <dbReference type="NCBI Taxonomy" id="361077"/>
    <lineage>
        <taxon>Eukaryota</taxon>
        <taxon>Amoebozoa</taxon>
        <taxon>Evosea</taxon>
        <taxon>Eumycetozoa</taxon>
        <taxon>Dictyostelia</taxon>
        <taxon>Dictyosteliales</taxon>
        <taxon>Raperosteliaceae</taxon>
        <taxon>Tieghemostelium</taxon>
    </lineage>
</organism>
<keyword evidence="4" id="KW-0479">Metal-binding</keyword>
<dbReference type="SUPFAM" id="SSF74650">
    <property type="entry name" value="Galactose mutarotase-like"/>
    <property type="match status" value="1"/>
</dbReference>
<dbReference type="FunFam" id="2.70.98.30:FF:000001">
    <property type="entry name" value="alpha-mannosidase 2C1 isoform X2"/>
    <property type="match status" value="1"/>
</dbReference>
<dbReference type="Gene3D" id="2.60.40.2220">
    <property type="match status" value="1"/>
</dbReference>
<evidence type="ECO:0000256" key="2">
    <source>
        <dbReference type="ARBA" id="ARBA00009792"/>
    </source>
</evidence>
<dbReference type="GO" id="GO:0030246">
    <property type="term" value="F:carbohydrate binding"/>
    <property type="evidence" value="ECO:0007669"/>
    <property type="project" value="InterPro"/>
</dbReference>
<dbReference type="FunFam" id="1.20.1270.50:FF:000004">
    <property type="entry name" value="alpha-mannosidase 2C1 isoform X1"/>
    <property type="match status" value="1"/>
</dbReference>
<dbReference type="OrthoDB" id="10261055at2759"/>
<dbReference type="InterPro" id="IPR054723">
    <property type="entry name" value="Ams1-like_N"/>
</dbReference>
<comment type="caution">
    <text evidence="8">The sequence shown here is derived from an EMBL/GenBank/DDBJ whole genome shotgun (WGS) entry which is preliminary data.</text>
</comment>